<evidence type="ECO:0000256" key="1">
    <source>
        <dbReference type="SAM" id="MobiDB-lite"/>
    </source>
</evidence>
<evidence type="ECO:0000313" key="3">
    <source>
        <dbReference type="EMBL" id="KAI1233185.1"/>
    </source>
</evidence>
<dbReference type="EMBL" id="JADDUC020000019">
    <property type="protein sequence ID" value="KAI1233185.1"/>
    <property type="molecule type" value="Genomic_DNA"/>
</dbReference>
<feature type="region of interest" description="Disordered" evidence="1">
    <location>
        <begin position="122"/>
        <end position="148"/>
    </location>
</feature>
<protein>
    <submittedName>
        <fullName evidence="2">Uncharacterized protein</fullName>
    </submittedName>
</protein>
<accession>A0A835NDN6</accession>
<name>A0A835NDN6_9PASS</name>
<feature type="region of interest" description="Disordered" evidence="1">
    <location>
        <begin position="1"/>
        <end position="24"/>
    </location>
</feature>
<comment type="caution">
    <text evidence="2">The sequence shown here is derived from an EMBL/GenBank/DDBJ whole genome shotgun (WGS) entry which is preliminary data.</text>
</comment>
<evidence type="ECO:0000313" key="2">
    <source>
        <dbReference type="EMBL" id="KAG0112934.1"/>
    </source>
</evidence>
<reference evidence="3" key="3">
    <citation type="submission" date="2022-01" db="EMBL/GenBank/DDBJ databases">
        <authorList>
            <person name="Rubenstein D.R."/>
        </authorList>
    </citation>
    <scope>NUCLEOTIDE SEQUENCE</scope>
    <source>
        <strain evidence="3">SS15</strain>
        <tissue evidence="3">Liver</tissue>
    </source>
</reference>
<dbReference type="OrthoDB" id="9950135at2759"/>
<keyword evidence="4" id="KW-1185">Reference proteome</keyword>
<dbReference type="Proteomes" id="UP000618051">
    <property type="component" value="Unassembled WGS sequence"/>
</dbReference>
<dbReference type="EMBL" id="JADDUC010000650">
    <property type="protein sequence ID" value="KAG0112934.1"/>
    <property type="molecule type" value="Genomic_DNA"/>
</dbReference>
<feature type="region of interest" description="Disordered" evidence="1">
    <location>
        <begin position="57"/>
        <end position="78"/>
    </location>
</feature>
<reference evidence="3 4" key="2">
    <citation type="journal article" date="2021" name="J. Hered.">
        <title>Feather Gene Expression Elucidates the Developmental Basis of Plumage Iridescence in African Starlings.</title>
        <authorList>
            <person name="Rubenstein D.R."/>
            <person name="Corvelo A."/>
            <person name="MacManes M.D."/>
            <person name="Maia R."/>
            <person name="Narzisi G."/>
            <person name="Rousaki A."/>
            <person name="Vandenabeele P."/>
            <person name="Shawkey M.D."/>
            <person name="Solomon J."/>
        </authorList>
    </citation>
    <scope>NUCLEOTIDE SEQUENCE [LARGE SCALE GENOMIC DNA]</scope>
    <source>
        <strain evidence="3">SS15</strain>
    </source>
</reference>
<proteinExistence type="predicted"/>
<dbReference type="AlphaFoldDB" id="A0A835NDN6"/>
<feature type="compositionally biased region" description="Polar residues" evidence="1">
    <location>
        <begin position="14"/>
        <end position="24"/>
    </location>
</feature>
<gene>
    <name evidence="3" type="ORF">IHE44_0004774</name>
    <name evidence="2" type="ORF">IHE44_012831</name>
</gene>
<reference evidence="2" key="1">
    <citation type="submission" date="2020-10" db="EMBL/GenBank/DDBJ databases">
        <title>Feather gene expression reveals the developmental basis of iridescence in African starlings.</title>
        <authorList>
            <person name="Rubenstein D.R."/>
        </authorList>
    </citation>
    <scope>NUCLEOTIDE SEQUENCE</scope>
    <source>
        <strain evidence="2">SS15</strain>
        <tissue evidence="2">Liver</tissue>
    </source>
</reference>
<feature type="non-terminal residue" evidence="2">
    <location>
        <position position="1"/>
    </location>
</feature>
<organism evidence="2">
    <name type="scientific">Lamprotornis superbus</name>
    <dbReference type="NCBI Taxonomy" id="245042"/>
    <lineage>
        <taxon>Eukaryota</taxon>
        <taxon>Metazoa</taxon>
        <taxon>Chordata</taxon>
        <taxon>Craniata</taxon>
        <taxon>Vertebrata</taxon>
        <taxon>Euteleostomi</taxon>
        <taxon>Archelosauria</taxon>
        <taxon>Archosauria</taxon>
        <taxon>Dinosauria</taxon>
        <taxon>Saurischia</taxon>
        <taxon>Theropoda</taxon>
        <taxon>Coelurosauria</taxon>
        <taxon>Aves</taxon>
        <taxon>Neognathae</taxon>
        <taxon>Neoaves</taxon>
        <taxon>Telluraves</taxon>
        <taxon>Australaves</taxon>
        <taxon>Passeriformes</taxon>
        <taxon>Sturnidae</taxon>
        <taxon>Lamprotornis</taxon>
    </lineage>
</organism>
<sequence>RSGSVDSFPPYESPSRQTPESPANNCKIWTWSEVAEELLNYSRKYGPIKVPEEKLEKTKGVRHIVSPSDKPEKGKQNSPRQYWWSLGLKKQIPKDVMDGLPLDKLIKIVLNWHCPKFITSNSPTVQPSAPPPPQAVATFGSGAETASEAGKLETPSLMGEQMDGAGGELFSGMPLSLDSPLQKKTIKNSVEFPHKDSLPHFSVSAKDTCPVFRSSWSSADPTSAKRLQRLSVLILAVSELLNEVTLFVMLLQWR</sequence>
<evidence type="ECO:0000313" key="4">
    <source>
        <dbReference type="Proteomes" id="UP000618051"/>
    </source>
</evidence>